<accession>A0A4Y2SCQ0</accession>
<name>A0A4Y2SCQ0_ARAVE</name>
<gene>
    <name evidence="1" type="ORF">AVEN_21350_1</name>
</gene>
<dbReference type="Proteomes" id="UP000499080">
    <property type="component" value="Unassembled WGS sequence"/>
</dbReference>
<keyword evidence="2" id="KW-1185">Reference proteome</keyword>
<organism evidence="1 2">
    <name type="scientific">Araneus ventricosus</name>
    <name type="common">Orbweaver spider</name>
    <name type="synonym">Epeira ventricosa</name>
    <dbReference type="NCBI Taxonomy" id="182803"/>
    <lineage>
        <taxon>Eukaryota</taxon>
        <taxon>Metazoa</taxon>
        <taxon>Ecdysozoa</taxon>
        <taxon>Arthropoda</taxon>
        <taxon>Chelicerata</taxon>
        <taxon>Arachnida</taxon>
        <taxon>Araneae</taxon>
        <taxon>Araneomorphae</taxon>
        <taxon>Entelegynae</taxon>
        <taxon>Araneoidea</taxon>
        <taxon>Araneidae</taxon>
        <taxon>Araneus</taxon>
    </lineage>
</organism>
<evidence type="ECO:0000313" key="2">
    <source>
        <dbReference type="Proteomes" id="UP000499080"/>
    </source>
</evidence>
<sequence length="100" mass="11663">MTAHDGKPRPRNGFRPINFLHSNMGLHFGTGGHFCRRDRGGPTDNCVRSHYLLETIFSDPVRHTLEPLKINNYPKLFMTNQTTCHFIAKRSMERFGIRHR</sequence>
<evidence type="ECO:0000313" key="1">
    <source>
        <dbReference type="EMBL" id="GBN85992.1"/>
    </source>
</evidence>
<dbReference type="AlphaFoldDB" id="A0A4Y2SCQ0"/>
<proteinExistence type="predicted"/>
<comment type="caution">
    <text evidence="1">The sequence shown here is derived from an EMBL/GenBank/DDBJ whole genome shotgun (WGS) entry which is preliminary data.</text>
</comment>
<protein>
    <submittedName>
        <fullName evidence="1">Uncharacterized protein</fullName>
    </submittedName>
</protein>
<dbReference type="EMBL" id="BGPR01021055">
    <property type="protein sequence ID" value="GBN85992.1"/>
    <property type="molecule type" value="Genomic_DNA"/>
</dbReference>
<reference evidence="1 2" key="1">
    <citation type="journal article" date="2019" name="Sci. Rep.">
        <title>Orb-weaving spider Araneus ventricosus genome elucidates the spidroin gene catalogue.</title>
        <authorList>
            <person name="Kono N."/>
            <person name="Nakamura H."/>
            <person name="Ohtoshi R."/>
            <person name="Moran D.A.P."/>
            <person name="Shinohara A."/>
            <person name="Yoshida Y."/>
            <person name="Fujiwara M."/>
            <person name="Mori M."/>
            <person name="Tomita M."/>
            <person name="Arakawa K."/>
        </authorList>
    </citation>
    <scope>NUCLEOTIDE SEQUENCE [LARGE SCALE GENOMIC DNA]</scope>
</reference>